<dbReference type="PANTHER" id="PTHR39518:SF2">
    <property type="entry name" value="UPF0215 PROTEIN MJ1150"/>
    <property type="match status" value="1"/>
</dbReference>
<dbReference type="Proteomes" id="UP000641646">
    <property type="component" value="Unassembled WGS sequence"/>
</dbReference>
<reference evidence="1" key="2">
    <citation type="submission" date="2020-08" db="EMBL/GenBank/DDBJ databases">
        <authorList>
            <person name="Chen M."/>
            <person name="Teng W."/>
            <person name="Zhao L."/>
            <person name="Hu C."/>
            <person name="Zhou Y."/>
            <person name="Han B."/>
            <person name="Song L."/>
            <person name="Shu W."/>
        </authorList>
    </citation>
    <scope>NUCLEOTIDE SEQUENCE</scope>
    <source>
        <strain evidence="1">FACHB-1375</strain>
    </source>
</reference>
<gene>
    <name evidence="1" type="ORF">H6G03_09980</name>
</gene>
<dbReference type="EMBL" id="JACJPW010000020">
    <property type="protein sequence ID" value="MBD2181432.1"/>
    <property type="molecule type" value="Genomic_DNA"/>
</dbReference>
<protein>
    <submittedName>
        <fullName evidence="1">DUF99 family protein</fullName>
    </submittedName>
</protein>
<dbReference type="PIRSF" id="PIRSF006380">
    <property type="entry name" value="UCP006380"/>
    <property type="match status" value="1"/>
</dbReference>
<dbReference type="AlphaFoldDB" id="A0A926ZGS0"/>
<dbReference type="Gene3D" id="3.30.2170.10">
    <property type="entry name" value="archaeoglobus fulgidus dsm 4304 superfamily"/>
    <property type="match status" value="1"/>
</dbReference>
<organism evidence="1 2">
    <name type="scientific">Aerosakkonema funiforme FACHB-1375</name>
    <dbReference type="NCBI Taxonomy" id="2949571"/>
    <lineage>
        <taxon>Bacteria</taxon>
        <taxon>Bacillati</taxon>
        <taxon>Cyanobacteriota</taxon>
        <taxon>Cyanophyceae</taxon>
        <taxon>Oscillatoriophycideae</taxon>
        <taxon>Aerosakkonematales</taxon>
        <taxon>Aerosakkonemataceae</taxon>
        <taxon>Aerosakkonema</taxon>
    </lineage>
</organism>
<dbReference type="PANTHER" id="PTHR39518">
    <property type="entry name" value="UPF0215 PROTEIN MJ1150"/>
    <property type="match status" value="1"/>
</dbReference>
<dbReference type="RefSeq" id="WP_190464202.1">
    <property type="nucleotide sequence ID" value="NZ_JACJPW010000020.1"/>
</dbReference>
<keyword evidence="2" id="KW-1185">Reference proteome</keyword>
<name>A0A926ZGS0_9CYAN</name>
<comment type="caution">
    <text evidence="1">The sequence shown here is derived from an EMBL/GenBank/DDBJ whole genome shotgun (WGS) entry which is preliminary data.</text>
</comment>
<dbReference type="InterPro" id="IPR002802">
    <property type="entry name" value="Endo_dU"/>
</dbReference>
<dbReference type="HAMAP" id="MF_00582">
    <property type="entry name" value="UPF0215"/>
    <property type="match status" value="1"/>
</dbReference>
<evidence type="ECO:0000313" key="2">
    <source>
        <dbReference type="Proteomes" id="UP000641646"/>
    </source>
</evidence>
<reference evidence="1" key="1">
    <citation type="journal article" date="2015" name="ISME J.">
        <title>Draft Genome Sequence of Streptomyces incarnatus NRRL8089, which Produces the Nucleoside Antibiotic Sinefungin.</title>
        <authorList>
            <person name="Oshima K."/>
            <person name="Hattori M."/>
            <person name="Shimizu H."/>
            <person name="Fukuda K."/>
            <person name="Nemoto M."/>
            <person name="Inagaki K."/>
            <person name="Tamura T."/>
        </authorList>
    </citation>
    <scope>NUCLEOTIDE SEQUENCE</scope>
    <source>
        <strain evidence="1">FACHB-1375</strain>
    </source>
</reference>
<sequence length="194" mass="21372">MKLESLIRLNRAIRVIGFDDAPFVRRRGSQVAIAGIICANTRFEGMVWGRVRQDGWNATDTICKLLIGGKFLPQLHILLLDGIAFGGFNVIDLPLLSQRLALPCVAVMRRQPDIIAIEEAIHRLPQPEKRLKILRRAGTIHEFGPFFFQVCGETPEITAAVLQRLTDCGKVPEALRLAHLIGAAIVKGESGSCA</sequence>
<evidence type="ECO:0000313" key="1">
    <source>
        <dbReference type="EMBL" id="MBD2181432.1"/>
    </source>
</evidence>
<dbReference type="Pfam" id="PF01949">
    <property type="entry name" value="Endo_dU"/>
    <property type="match status" value="1"/>
</dbReference>
<accession>A0A926ZGS0</accession>
<proteinExistence type="inferred from homology"/>